<dbReference type="InterPro" id="IPR017441">
    <property type="entry name" value="Protein_kinase_ATP_BS"/>
</dbReference>
<feature type="binding site" evidence="10">
    <location>
        <position position="189"/>
    </location>
    <ligand>
        <name>ATP</name>
        <dbReference type="ChEBI" id="CHEBI:30616"/>
    </ligand>
</feature>
<comment type="catalytic activity">
    <reaction evidence="8">
        <text>L-threonyl-[protein] + ATP = O-phospho-L-threonyl-[protein] + ADP + H(+)</text>
        <dbReference type="Rhea" id="RHEA:46608"/>
        <dbReference type="Rhea" id="RHEA-COMP:11060"/>
        <dbReference type="Rhea" id="RHEA-COMP:11605"/>
        <dbReference type="ChEBI" id="CHEBI:15378"/>
        <dbReference type="ChEBI" id="CHEBI:30013"/>
        <dbReference type="ChEBI" id="CHEBI:30616"/>
        <dbReference type="ChEBI" id="CHEBI:61977"/>
        <dbReference type="ChEBI" id="CHEBI:456216"/>
        <dbReference type="EC" id="2.7.11.1"/>
    </reaction>
</comment>
<dbReference type="SUPFAM" id="SSF56112">
    <property type="entry name" value="Protein kinase-like (PK-like)"/>
    <property type="match status" value="1"/>
</dbReference>
<gene>
    <name evidence="13" type="primary">IRAK4</name>
</gene>
<proteinExistence type="evidence at transcript level"/>
<keyword evidence="3 11" id="KW-0723">Serine/threonine-protein kinase</keyword>
<dbReference type="PANTHER" id="PTHR48006:SF102">
    <property type="entry name" value="LEUCINE-RICH REPEAT-CONTAINING PROTEIN DDB_G0281931-RELATED"/>
    <property type="match status" value="1"/>
</dbReference>
<dbReference type="SMART" id="SM00220">
    <property type="entry name" value="S_TKc"/>
    <property type="match status" value="1"/>
</dbReference>
<keyword evidence="13" id="KW-0675">Receptor</keyword>
<dbReference type="PROSITE" id="PS00107">
    <property type="entry name" value="PROTEIN_KINASE_ATP"/>
    <property type="match status" value="1"/>
</dbReference>
<keyword evidence="4" id="KW-0808">Transferase</keyword>
<dbReference type="Gene3D" id="1.10.533.10">
    <property type="entry name" value="Death Domain, Fas"/>
    <property type="match status" value="1"/>
</dbReference>
<dbReference type="InterPro" id="IPR011029">
    <property type="entry name" value="DEATH-like_dom_sf"/>
</dbReference>
<dbReference type="GO" id="GO:0004674">
    <property type="term" value="F:protein serine/threonine kinase activity"/>
    <property type="evidence" value="ECO:0007669"/>
    <property type="project" value="UniProtKB-KW"/>
</dbReference>
<dbReference type="GO" id="GO:0031349">
    <property type="term" value="P:positive regulation of defense response"/>
    <property type="evidence" value="ECO:0007669"/>
    <property type="project" value="UniProtKB-ARBA"/>
</dbReference>
<evidence type="ECO:0000313" key="13">
    <source>
        <dbReference type="EMBL" id="AXQ71101.1"/>
    </source>
</evidence>
<dbReference type="EC" id="2.7.11.1" evidence="2"/>
<comment type="catalytic activity">
    <reaction evidence="9">
        <text>L-seryl-[protein] + ATP = O-phospho-L-seryl-[protein] + ADP + H(+)</text>
        <dbReference type="Rhea" id="RHEA:17989"/>
        <dbReference type="Rhea" id="RHEA-COMP:9863"/>
        <dbReference type="Rhea" id="RHEA-COMP:11604"/>
        <dbReference type="ChEBI" id="CHEBI:15378"/>
        <dbReference type="ChEBI" id="CHEBI:29999"/>
        <dbReference type="ChEBI" id="CHEBI:30616"/>
        <dbReference type="ChEBI" id="CHEBI:83421"/>
        <dbReference type="ChEBI" id="CHEBI:456216"/>
        <dbReference type="EC" id="2.7.11.1"/>
    </reaction>
</comment>
<keyword evidence="6 13" id="KW-0418">Kinase</keyword>
<dbReference type="PROSITE" id="PS50011">
    <property type="entry name" value="PROTEIN_KINASE_DOM"/>
    <property type="match status" value="1"/>
</dbReference>
<dbReference type="InterPro" id="IPR000719">
    <property type="entry name" value="Prot_kinase_dom"/>
</dbReference>
<evidence type="ECO:0000256" key="4">
    <source>
        <dbReference type="ARBA" id="ARBA00022679"/>
    </source>
</evidence>
<dbReference type="GO" id="GO:0009893">
    <property type="term" value="P:positive regulation of metabolic process"/>
    <property type="evidence" value="ECO:0007669"/>
    <property type="project" value="UniProtKB-ARBA"/>
</dbReference>
<accession>A0A385EI95</accession>
<dbReference type="SUPFAM" id="SSF47986">
    <property type="entry name" value="DEATH domain"/>
    <property type="match status" value="1"/>
</dbReference>
<name>A0A385EI95_STIJA</name>
<evidence type="ECO:0000256" key="3">
    <source>
        <dbReference type="ARBA" id="ARBA00022527"/>
    </source>
</evidence>
<comment type="similarity">
    <text evidence="1">Belongs to the protein kinase superfamily. TKL Ser/Thr protein kinase family. Pelle subfamily.</text>
</comment>
<dbReference type="Pfam" id="PF07714">
    <property type="entry name" value="PK_Tyr_Ser-Thr"/>
    <property type="match status" value="1"/>
</dbReference>
<sequence length="436" mass="49197">MMGDPEVCTPETLVRRLRLTTVKSLARVLDVENELSVDWRDFAQRLPKRPGSQQLRYDIKDIQYITHKQRTCGKSPTESILTDLGTLNTRVKDIVKILEEMNHLEAIQILLPDHVIAVPSSDLPGQGYRKQTPEFNANKICEFTQGEVAALTANFNTTSLLDGGRQIGEGGFGTVFLGYFRDGTKCAVKRLFKEGLHPDFNIVQQLKTEAATLMNLQHINLIKIYGYCLDNLSLVLEYISGGNLAQRLACEDNKPPLSWKSRVSIATAAAKGINFLHEMKYVHRDIKSANILLDGNLIPKIADFGLVRKLNDERTTEYTSVVIASIIYLAPECRSGQFSSRSDVYSFGVVLLEIITGQRVFDKDRVGQDIITYMEEISEVEDAIMDVVDKKSSPFVDRQVKQMYSLANDCLQPKKQRPHMKQEQMCLNSFQGFTVH</sequence>
<reference evidence="13" key="1">
    <citation type="journal article" date="2018" name="Mol. Immunol.">
        <title>Cloning, expression analysis and functional characterization of an interleukin-1 receptor-associated kinase 4 from Apostichopus japonicus.</title>
        <authorList>
            <person name="Cui Y."/>
            <person name="Jiang L."/>
            <person name="Xing R."/>
            <person name="Wang Z."/>
            <person name="Wang Z."/>
            <person name="Shao Y."/>
            <person name="Zhang W."/>
            <person name="Zhao X."/>
            <person name="Li C."/>
        </authorList>
    </citation>
    <scope>NUCLEOTIDE SEQUENCE</scope>
</reference>
<evidence type="ECO:0000256" key="10">
    <source>
        <dbReference type="PROSITE-ProRule" id="PRU10141"/>
    </source>
</evidence>
<dbReference type="InterPro" id="IPR051824">
    <property type="entry name" value="LRR_Rcpt-Like_S/T_Kinase"/>
</dbReference>
<keyword evidence="5 10" id="KW-0547">Nucleotide-binding</keyword>
<evidence type="ECO:0000256" key="6">
    <source>
        <dbReference type="ARBA" id="ARBA00022777"/>
    </source>
</evidence>
<evidence type="ECO:0000256" key="8">
    <source>
        <dbReference type="ARBA" id="ARBA00047899"/>
    </source>
</evidence>
<dbReference type="PROSITE" id="PS00108">
    <property type="entry name" value="PROTEIN_KINASE_ST"/>
    <property type="match status" value="1"/>
</dbReference>
<dbReference type="FunFam" id="1.10.510.10:FF:000754">
    <property type="entry name" value="Interleukin-1 receptor-associated kinase"/>
    <property type="match status" value="1"/>
</dbReference>
<dbReference type="EMBL" id="MH142188">
    <property type="protein sequence ID" value="AXQ71101.1"/>
    <property type="molecule type" value="mRNA"/>
</dbReference>
<feature type="domain" description="Protein kinase" evidence="12">
    <location>
        <begin position="161"/>
        <end position="436"/>
    </location>
</feature>
<protein>
    <recommendedName>
        <fullName evidence="2">non-specific serine/threonine protein kinase</fullName>
        <ecNumber evidence="2">2.7.11.1</ecNumber>
    </recommendedName>
</protein>
<keyword evidence="7 10" id="KW-0067">ATP-binding</keyword>
<evidence type="ECO:0000256" key="2">
    <source>
        <dbReference type="ARBA" id="ARBA00012513"/>
    </source>
</evidence>
<organism evidence="13">
    <name type="scientific">Stichopus japonicus</name>
    <name type="common">Sea cucumber</name>
    <dbReference type="NCBI Taxonomy" id="307972"/>
    <lineage>
        <taxon>Eukaryota</taxon>
        <taxon>Metazoa</taxon>
        <taxon>Echinodermata</taxon>
        <taxon>Eleutherozoa</taxon>
        <taxon>Echinozoa</taxon>
        <taxon>Holothuroidea</taxon>
        <taxon>Aspidochirotacea</taxon>
        <taxon>Aspidochirotida</taxon>
        <taxon>Stichopodidae</taxon>
        <taxon>Apostichopus</taxon>
    </lineage>
</organism>
<evidence type="ECO:0000256" key="1">
    <source>
        <dbReference type="ARBA" id="ARBA00008718"/>
    </source>
</evidence>
<dbReference type="GO" id="GO:1902533">
    <property type="term" value="P:positive regulation of intracellular signal transduction"/>
    <property type="evidence" value="ECO:0007669"/>
    <property type="project" value="UniProtKB-ARBA"/>
</dbReference>
<evidence type="ECO:0000256" key="11">
    <source>
        <dbReference type="RuleBase" id="RU000304"/>
    </source>
</evidence>
<evidence type="ECO:0000259" key="12">
    <source>
        <dbReference type="PROSITE" id="PS50011"/>
    </source>
</evidence>
<dbReference type="GO" id="GO:0005524">
    <property type="term" value="F:ATP binding"/>
    <property type="evidence" value="ECO:0007669"/>
    <property type="project" value="UniProtKB-UniRule"/>
</dbReference>
<evidence type="ECO:0000256" key="7">
    <source>
        <dbReference type="ARBA" id="ARBA00022840"/>
    </source>
</evidence>
<dbReference type="PRINTS" id="PR00109">
    <property type="entry name" value="TYRKINASE"/>
</dbReference>
<dbReference type="PANTHER" id="PTHR48006">
    <property type="entry name" value="LEUCINE-RICH REPEAT-CONTAINING PROTEIN DDB_G0281931-RELATED"/>
    <property type="match status" value="1"/>
</dbReference>
<dbReference type="Gene3D" id="3.30.200.20">
    <property type="entry name" value="Phosphorylase Kinase, domain 1"/>
    <property type="match status" value="1"/>
</dbReference>
<dbReference type="InterPro" id="IPR008271">
    <property type="entry name" value="Ser/Thr_kinase_AS"/>
</dbReference>
<evidence type="ECO:0000256" key="5">
    <source>
        <dbReference type="ARBA" id="ARBA00022741"/>
    </source>
</evidence>
<dbReference type="AlphaFoldDB" id="A0A385EI95"/>
<dbReference type="InterPro" id="IPR011009">
    <property type="entry name" value="Kinase-like_dom_sf"/>
</dbReference>
<evidence type="ECO:0000256" key="9">
    <source>
        <dbReference type="ARBA" id="ARBA00048679"/>
    </source>
</evidence>
<dbReference type="InterPro" id="IPR001245">
    <property type="entry name" value="Ser-Thr/Tyr_kinase_cat_dom"/>
</dbReference>
<dbReference type="Gene3D" id="1.10.510.10">
    <property type="entry name" value="Transferase(Phosphotransferase) domain 1"/>
    <property type="match status" value="1"/>
</dbReference>